<keyword evidence="1" id="KW-1133">Transmembrane helix</keyword>
<dbReference type="STRING" id="1160497.A0A1L9VXQ5"/>
<keyword evidence="3" id="KW-1185">Reference proteome</keyword>
<dbReference type="EMBL" id="KV878889">
    <property type="protein sequence ID" value="OJJ88708.1"/>
    <property type="molecule type" value="Genomic_DNA"/>
</dbReference>
<dbReference type="VEuPathDB" id="FungiDB:ASPGLDRAFT_731535"/>
<organism evidence="2 3">
    <name type="scientific">Aspergillus glaucus CBS 516.65</name>
    <dbReference type="NCBI Taxonomy" id="1160497"/>
    <lineage>
        <taxon>Eukaryota</taxon>
        <taxon>Fungi</taxon>
        <taxon>Dikarya</taxon>
        <taxon>Ascomycota</taxon>
        <taxon>Pezizomycotina</taxon>
        <taxon>Eurotiomycetes</taxon>
        <taxon>Eurotiomycetidae</taxon>
        <taxon>Eurotiales</taxon>
        <taxon>Aspergillaceae</taxon>
        <taxon>Aspergillus</taxon>
        <taxon>Aspergillus subgen. Aspergillus</taxon>
    </lineage>
</organism>
<feature type="transmembrane region" description="Helical" evidence="1">
    <location>
        <begin position="358"/>
        <end position="379"/>
    </location>
</feature>
<dbReference type="GeneID" id="34465918"/>
<evidence type="ECO:0000313" key="2">
    <source>
        <dbReference type="EMBL" id="OJJ88708.1"/>
    </source>
</evidence>
<evidence type="ECO:0000313" key="3">
    <source>
        <dbReference type="Proteomes" id="UP000184300"/>
    </source>
</evidence>
<reference evidence="3" key="1">
    <citation type="journal article" date="2017" name="Genome Biol.">
        <title>Comparative genomics reveals high biological diversity and specific adaptations in the industrially and medically important fungal genus Aspergillus.</title>
        <authorList>
            <person name="de Vries R.P."/>
            <person name="Riley R."/>
            <person name="Wiebenga A."/>
            <person name="Aguilar-Osorio G."/>
            <person name="Amillis S."/>
            <person name="Uchima C.A."/>
            <person name="Anderluh G."/>
            <person name="Asadollahi M."/>
            <person name="Askin M."/>
            <person name="Barry K."/>
            <person name="Battaglia E."/>
            <person name="Bayram O."/>
            <person name="Benocci T."/>
            <person name="Braus-Stromeyer S.A."/>
            <person name="Caldana C."/>
            <person name="Canovas D."/>
            <person name="Cerqueira G.C."/>
            <person name="Chen F."/>
            <person name="Chen W."/>
            <person name="Choi C."/>
            <person name="Clum A."/>
            <person name="Dos Santos R.A."/>
            <person name="Damasio A.R."/>
            <person name="Diallinas G."/>
            <person name="Emri T."/>
            <person name="Fekete E."/>
            <person name="Flipphi M."/>
            <person name="Freyberg S."/>
            <person name="Gallo A."/>
            <person name="Gournas C."/>
            <person name="Habgood R."/>
            <person name="Hainaut M."/>
            <person name="Harispe M.L."/>
            <person name="Henrissat B."/>
            <person name="Hilden K.S."/>
            <person name="Hope R."/>
            <person name="Hossain A."/>
            <person name="Karabika E."/>
            <person name="Karaffa L."/>
            <person name="Karanyi Z."/>
            <person name="Krasevec N."/>
            <person name="Kuo A."/>
            <person name="Kusch H."/>
            <person name="LaButti K."/>
            <person name="Lagendijk E.L."/>
            <person name="Lapidus A."/>
            <person name="Levasseur A."/>
            <person name="Lindquist E."/>
            <person name="Lipzen A."/>
            <person name="Logrieco A.F."/>
            <person name="MacCabe A."/>
            <person name="Maekelae M.R."/>
            <person name="Malavazi I."/>
            <person name="Melin P."/>
            <person name="Meyer V."/>
            <person name="Mielnichuk N."/>
            <person name="Miskei M."/>
            <person name="Molnar A.P."/>
            <person name="Mule G."/>
            <person name="Ngan C.Y."/>
            <person name="Orejas M."/>
            <person name="Orosz E."/>
            <person name="Ouedraogo J.P."/>
            <person name="Overkamp K.M."/>
            <person name="Park H.-S."/>
            <person name="Perrone G."/>
            <person name="Piumi F."/>
            <person name="Punt P.J."/>
            <person name="Ram A.F."/>
            <person name="Ramon A."/>
            <person name="Rauscher S."/>
            <person name="Record E."/>
            <person name="Riano-Pachon D.M."/>
            <person name="Robert V."/>
            <person name="Roehrig J."/>
            <person name="Ruller R."/>
            <person name="Salamov A."/>
            <person name="Salih N.S."/>
            <person name="Samson R.A."/>
            <person name="Sandor E."/>
            <person name="Sanguinetti M."/>
            <person name="Schuetze T."/>
            <person name="Sepcic K."/>
            <person name="Shelest E."/>
            <person name="Sherlock G."/>
            <person name="Sophianopoulou V."/>
            <person name="Squina F.M."/>
            <person name="Sun H."/>
            <person name="Susca A."/>
            <person name="Todd R.B."/>
            <person name="Tsang A."/>
            <person name="Unkles S.E."/>
            <person name="van de Wiele N."/>
            <person name="van Rossen-Uffink D."/>
            <person name="Oliveira J.V."/>
            <person name="Vesth T.C."/>
            <person name="Visser J."/>
            <person name="Yu J.-H."/>
            <person name="Zhou M."/>
            <person name="Andersen M.R."/>
            <person name="Archer D.B."/>
            <person name="Baker S.E."/>
            <person name="Benoit I."/>
            <person name="Brakhage A.A."/>
            <person name="Braus G.H."/>
            <person name="Fischer R."/>
            <person name="Frisvad J.C."/>
            <person name="Goldman G.H."/>
            <person name="Houbraken J."/>
            <person name="Oakley B."/>
            <person name="Pocsi I."/>
            <person name="Scazzocchio C."/>
            <person name="Seiboth B."/>
            <person name="vanKuyk P.A."/>
            <person name="Wortman J."/>
            <person name="Dyer P.S."/>
            <person name="Grigoriev I.V."/>
        </authorList>
    </citation>
    <scope>NUCLEOTIDE SEQUENCE [LARGE SCALE GENOMIC DNA]</scope>
    <source>
        <strain evidence="3">CBS 516.65</strain>
    </source>
</reference>
<feature type="transmembrane region" description="Helical" evidence="1">
    <location>
        <begin position="391"/>
        <end position="409"/>
    </location>
</feature>
<dbReference type="Proteomes" id="UP000184300">
    <property type="component" value="Unassembled WGS sequence"/>
</dbReference>
<keyword evidence="1" id="KW-0812">Transmembrane</keyword>
<feature type="transmembrane region" description="Helical" evidence="1">
    <location>
        <begin position="198"/>
        <end position="218"/>
    </location>
</feature>
<feature type="transmembrane region" description="Helical" evidence="1">
    <location>
        <begin position="106"/>
        <end position="129"/>
    </location>
</feature>
<proteinExistence type="predicted"/>
<feature type="transmembrane region" description="Helical" evidence="1">
    <location>
        <begin position="289"/>
        <end position="313"/>
    </location>
</feature>
<dbReference type="RefSeq" id="XP_022405384.1">
    <property type="nucleotide sequence ID" value="XM_022549658.1"/>
</dbReference>
<gene>
    <name evidence="2" type="ORF">ASPGLDRAFT_731535</name>
</gene>
<evidence type="ECO:0000256" key="1">
    <source>
        <dbReference type="SAM" id="Phobius"/>
    </source>
</evidence>
<dbReference type="AlphaFoldDB" id="A0A1L9VXQ5"/>
<protein>
    <submittedName>
        <fullName evidence="2">Uncharacterized protein</fullName>
    </submittedName>
</protein>
<feature type="transmembrane region" description="Helical" evidence="1">
    <location>
        <begin position="225"/>
        <end position="246"/>
    </location>
</feature>
<sequence length="438" mass="49626">MNRCLEPTYAFRNFESFSQCFHSWSNATSDSSEAVLEIESDFGKIIQGCLQNYCNSTNSDLGSCGLNLQWDRFYRLTLRPFVDFNSHACHNLNDHVNTDIAGPGVIISYVMQIAIISCIWLAIRILGLIDSKKARERNSRMRMYLINQRSVVRFFLVEFQETQCFFVIAIQIAFILSMSAGPELYGAASLYQLGMDIAMTRAVCIGSLVSVNFGLWLVQKASIKSFYTLLCSSITVFLSIVTFHMASHWSPTPDKVALLEDNDALSKCGYHPPPLIWCGPSTYFLQDMLVFGLFVATVSLFCFTFCHALLELLQVGSLARRHLRDANSNWLQNVYHCINGLLPSSRRTRSNWKNMFKVLNFCVEAGLFIMGIWSTFIITDAVNLDASDWNFGQIIAVSIWAPPMFKYLYWSLFGVESYSAARIPLPYKITNTNPNSSE</sequence>
<accession>A0A1L9VXQ5</accession>
<dbReference type="OrthoDB" id="3789824at2759"/>
<name>A0A1L9VXQ5_ASPGL</name>
<feature type="transmembrane region" description="Helical" evidence="1">
    <location>
        <begin position="150"/>
        <end position="178"/>
    </location>
</feature>
<keyword evidence="1" id="KW-0472">Membrane</keyword>